<protein>
    <recommendedName>
        <fullName evidence="4">Transposase</fullName>
    </recommendedName>
</protein>
<gene>
    <name evidence="2" type="ORF">AB3K24_08680</name>
</gene>
<sequence length="89" mass="10482">MIHMTKRLAQKNAVLKMRSYIAEGQSFHQETTLSGKSDATRIKKAKQQGYRLTTQLNQCKKFINDEMSMLLLMIWLDIFGYLIYKICLY</sequence>
<keyword evidence="1" id="KW-1133">Transmembrane helix</keyword>
<keyword evidence="1" id="KW-0472">Membrane</keyword>
<dbReference type="RefSeq" id="WP_367975158.1">
    <property type="nucleotide sequence ID" value="NZ_JBFPEQ010000001.1"/>
</dbReference>
<evidence type="ECO:0000313" key="3">
    <source>
        <dbReference type="Proteomes" id="UP001556617"/>
    </source>
</evidence>
<accession>A0ABV3S5S6</accession>
<evidence type="ECO:0008006" key="4">
    <source>
        <dbReference type="Google" id="ProtNLM"/>
    </source>
</evidence>
<evidence type="ECO:0000256" key="1">
    <source>
        <dbReference type="SAM" id="Phobius"/>
    </source>
</evidence>
<reference evidence="2 3" key="1">
    <citation type="submission" date="2024-07" db="EMBL/GenBank/DDBJ databases">
        <authorList>
            <person name="Yun M."/>
        </authorList>
    </citation>
    <scope>NUCLEOTIDE SEQUENCE [LARGE SCALE GENOMIC DNA]</scope>
    <source>
        <strain evidence="2 3">MS01</strain>
    </source>
</reference>
<name>A0ABV3S5S6_9LACO</name>
<comment type="caution">
    <text evidence="2">The sequence shown here is derived from an EMBL/GenBank/DDBJ whole genome shotgun (WGS) entry which is preliminary data.</text>
</comment>
<organism evidence="2 3">
    <name type="scientific">Leuconostoc aquikimchii</name>
    <dbReference type="NCBI Taxonomy" id="3236804"/>
    <lineage>
        <taxon>Bacteria</taxon>
        <taxon>Bacillati</taxon>
        <taxon>Bacillota</taxon>
        <taxon>Bacilli</taxon>
        <taxon>Lactobacillales</taxon>
        <taxon>Lactobacillaceae</taxon>
        <taxon>Leuconostoc</taxon>
    </lineage>
</organism>
<keyword evidence="1" id="KW-0812">Transmembrane</keyword>
<keyword evidence="3" id="KW-1185">Reference proteome</keyword>
<evidence type="ECO:0000313" key="2">
    <source>
        <dbReference type="EMBL" id="MEX0381420.1"/>
    </source>
</evidence>
<feature type="transmembrane region" description="Helical" evidence="1">
    <location>
        <begin position="67"/>
        <end position="84"/>
    </location>
</feature>
<dbReference type="EMBL" id="JBFPER010000001">
    <property type="protein sequence ID" value="MEX0381420.1"/>
    <property type="molecule type" value="Genomic_DNA"/>
</dbReference>
<dbReference type="Proteomes" id="UP001556617">
    <property type="component" value="Unassembled WGS sequence"/>
</dbReference>
<proteinExistence type="predicted"/>